<organism evidence="1 2">
    <name type="scientific">Trichonephila inaurata madagascariensis</name>
    <dbReference type="NCBI Taxonomy" id="2747483"/>
    <lineage>
        <taxon>Eukaryota</taxon>
        <taxon>Metazoa</taxon>
        <taxon>Ecdysozoa</taxon>
        <taxon>Arthropoda</taxon>
        <taxon>Chelicerata</taxon>
        <taxon>Arachnida</taxon>
        <taxon>Araneae</taxon>
        <taxon>Araneomorphae</taxon>
        <taxon>Entelegynae</taxon>
        <taxon>Araneoidea</taxon>
        <taxon>Nephilidae</taxon>
        <taxon>Trichonephila</taxon>
        <taxon>Trichonephila inaurata</taxon>
    </lineage>
</organism>
<dbReference type="AlphaFoldDB" id="A0A8X6XSA7"/>
<feature type="non-terminal residue" evidence="1">
    <location>
        <position position="1"/>
    </location>
</feature>
<gene>
    <name evidence="1" type="ORF">TNIN_256831</name>
</gene>
<comment type="caution">
    <text evidence="1">The sequence shown here is derived from an EMBL/GenBank/DDBJ whole genome shotgun (WGS) entry which is preliminary data.</text>
</comment>
<dbReference type="Proteomes" id="UP000886998">
    <property type="component" value="Unassembled WGS sequence"/>
</dbReference>
<evidence type="ECO:0000313" key="2">
    <source>
        <dbReference type="Proteomes" id="UP000886998"/>
    </source>
</evidence>
<name>A0A8X6XSA7_9ARAC</name>
<keyword evidence="2" id="KW-1185">Reference proteome</keyword>
<protein>
    <submittedName>
        <fullName evidence="1">Uncharacterized protein</fullName>
    </submittedName>
</protein>
<reference evidence="1" key="1">
    <citation type="submission" date="2020-08" db="EMBL/GenBank/DDBJ databases">
        <title>Multicomponent nature underlies the extraordinary mechanical properties of spider dragline silk.</title>
        <authorList>
            <person name="Kono N."/>
            <person name="Nakamura H."/>
            <person name="Mori M."/>
            <person name="Yoshida Y."/>
            <person name="Ohtoshi R."/>
            <person name="Malay A.D."/>
            <person name="Moran D.A.P."/>
            <person name="Tomita M."/>
            <person name="Numata K."/>
            <person name="Arakawa K."/>
        </authorList>
    </citation>
    <scope>NUCLEOTIDE SEQUENCE</scope>
</reference>
<dbReference type="EMBL" id="BMAV01011698">
    <property type="protein sequence ID" value="GFY57734.1"/>
    <property type="molecule type" value="Genomic_DNA"/>
</dbReference>
<sequence>CDSAEWPVNSKKTAFEIYTKLICKLFSP</sequence>
<accession>A0A8X6XSA7</accession>
<evidence type="ECO:0000313" key="1">
    <source>
        <dbReference type="EMBL" id="GFY57734.1"/>
    </source>
</evidence>
<dbReference type="OrthoDB" id="5967017at2759"/>
<proteinExistence type="predicted"/>